<evidence type="ECO:0000313" key="1">
    <source>
        <dbReference type="EMBL" id="MCF5321812.1"/>
    </source>
</evidence>
<keyword evidence="2" id="KW-1185">Reference proteome</keyword>
<proteinExistence type="predicted"/>
<evidence type="ECO:0000313" key="2">
    <source>
        <dbReference type="Proteomes" id="UP000814078"/>
    </source>
</evidence>
<name>A0ABS9G9X0_9PSED</name>
<dbReference type="EMBL" id="WKCM01000069">
    <property type="protein sequence ID" value="MCF5321812.1"/>
    <property type="molecule type" value="Genomic_DNA"/>
</dbReference>
<accession>A0ABS9G9X0</accession>
<reference evidence="1 2" key="1">
    <citation type="submission" date="2019-11" db="EMBL/GenBank/DDBJ databases">
        <title>Epiphytic Pseudomonas syringae from cherry orchards.</title>
        <authorList>
            <person name="Hulin M.T."/>
        </authorList>
    </citation>
    <scope>NUCLEOTIDE SEQUENCE [LARGE SCALE GENOMIC DNA]</scope>
    <source>
        <strain evidence="1 2">PA-5-11C</strain>
    </source>
</reference>
<comment type="caution">
    <text evidence="1">The sequence shown here is derived from an EMBL/GenBank/DDBJ whole genome shotgun (WGS) entry which is preliminary data.</text>
</comment>
<protein>
    <submittedName>
        <fullName evidence="1">Uncharacterized protein</fullName>
    </submittedName>
</protein>
<dbReference type="RefSeq" id="WP_159937110.1">
    <property type="nucleotide sequence ID" value="NZ_WKCH01000133.1"/>
</dbReference>
<sequence>MPLTRPKRSLRDDLKEAAATLKWAGVDLFAVAKRMQSAGDEKAANELMEIARSFQEVDANLETHSVTQVKQYSEIVV</sequence>
<organism evidence="1 2">
    <name type="scientific">Pseudomonas simiae</name>
    <dbReference type="NCBI Taxonomy" id="321846"/>
    <lineage>
        <taxon>Bacteria</taxon>
        <taxon>Pseudomonadati</taxon>
        <taxon>Pseudomonadota</taxon>
        <taxon>Gammaproteobacteria</taxon>
        <taxon>Pseudomonadales</taxon>
        <taxon>Pseudomonadaceae</taxon>
        <taxon>Pseudomonas</taxon>
    </lineage>
</organism>
<dbReference type="Proteomes" id="UP000814078">
    <property type="component" value="Unassembled WGS sequence"/>
</dbReference>
<gene>
    <name evidence="1" type="ORF">GIW13_26310</name>
</gene>